<evidence type="ECO:0000256" key="1">
    <source>
        <dbReference type="ARBA" id="ARBA00004323"/>
    </source>
</evidence>
<evidence type="ECO:0000256" key="9">
    <source>
        <dbReference type="ARBA" id="ARBA00023136"/>
    </source>
</evidence>
<evidence type="ECO:0000256" key="4">
    <source>
        <dbReference type="ARBA" id="ARBA00022679"/>
    </source>
</evidence>
<organism evidence="11 12">
    <name type="scientific">Ancylostoma caninum</name>
    <name type="common">Dog hookworm</name>
    <dbReference type="NCBI Taxonomy" id="29170"/>
    <lineage>
        <taxon>Eukaryota</taxon>
        <taxon>Metazoa</taxon>
        <taxon>Ecdysozoa</taxon>
        <taxon>Nematoda</taxon>
        <taxon>Chromadorea</taxon>
        <taxon>Rhabditida</taxon>
        <taxon>Rhabditina</taxon>
        <taxon>Rhabditomorpha</taxon>
        <taxon>Strongyloidea</taxon>
        <taxon>Ancylostomatidae</taxon>
        <taxon>Ancylostomatinae</taxon>
        <taxon>Ancylostoma</taxon>
    </lineage>
</organism>
<dbReference type="GO" id="GO:0006493">
    <property type="term" value="P:protein O-linked glycosylation"/>
    <property type="evidence" value="ECO:0007669"/>
    <property type="project" value="TreeGrafter"/>
</dbReference>
<comment type="subcellular location">
    <subcellularLocation>
        <location evidence="1 10">Golgi apparatus membrane</location>
        <topology evidence="1 10">Single-pass type II membrane protein</topology>
    </subcellularLocation>
</comment>
<keyword evidence="12" id="KW-1185">Reference proteome</keyword>
<evidence type="ECO:0000256" key="10">
    <source>
        <dbReference type="RuleBase" id="RU363063"/>
    </source>
</evidence>
<reference evidence="11 12" key="1">
    <citation type="submission" date="2014-10" db="EMBL/GenBank/DDBJ databases">
        <title>Draft genome of the hookworm Ancylostoma caninum.</title>
        <authorList>
            <person name="Mitreva M."/>
        </authorList>
    </citation>
    <scope>NUCLEOTIDE SEQUENCE [LARGE SCALE GENOMIC DNA]</scope>
    <source>
        <strain evidence="11 12">Baltimore</strain>
    </source>
</reference>
<keyword evidence="5 10" id="KW-0812">Transmembrane</keyword>
<feature type="transmembrane region" description="Helical" evidence="10">
    <location>
        <begin position="6"/>
        <end position="30"/>
    </location>
</feature>
<keyword evidence="7 10" id="KW-1133">Transmembrane helix</keyword>
<keyword evidence="8 10" id="KW-0333">Golgi apparatus</keyword>
<comment type="similarity">
    <text evidence="2 10">Belongs to the glycosyltransferase 31 family.</text>
</comment>
<protein>
    <recommendedName>
        <fullName evidence="10">Hexosyltransferase</fullName>
        <ecNumber evidence="10">2.4.1.-</ecNumber>
    </recommendedName>
</protein>
<keyword evidence="3 10" id="KW-0328">Glycosyltransferase</keyword>
<dbReference type="InterPro" id="IPR002659">
    <property type="entry name" value="Glyco_trans_31"/>
</dbReference>
<keyword evidence="9 10" id="KW-0472">Membrane</keyword>
<sequence>MFDEENAVTIFSTGSFSMLTFCIFVVSVAINKYEEDKRIVSKLIEPPSVIVAPSNEFCNGFLYLVVVYTRVNEPEARNRFRNSYGTLCSKSYSLSNFVRENCTSVRAVLKLDDDVEWNVQKMVAKMATVDVKGKRLYCEVPPCGIPQRLRGGKYFISWEEWPHQFFPPYCVSAAYFGSPHTFVVLHDKTSMAPHIWLDDVFSTGVVGSAAGVSYEKLNFTKKYSHTEFLKGRTLTYGVVKGKRINRTFIFEAINGRTT</sequence>
<dbReference type="OrthoDB" id="6355886at2759"/>
<comment type="caution">
    <text evidence="11">The sequence shown here is derived from an EMBL/GenBank/DDBJ whole genome shotgun (WGS) entry which is preliminary data.</text>
</comment>
<accession>A0A368H3M6</accession>
<proteinExistence type="inferred from homology"/>
<evidence type="ECO:0000256" key="3">
    <source>
        <dbReference type="ARBA" id="ARBA00022676"/>
    </source>
</evidence>
<dbReference type="EC" id="2.4.1.-" evidence="10"/>
<keyword evidence="4 11" id="KW-0808">Transferase</keyword>
<evidence type="ECO:0000313" key="11">
    <source>
        <dbReference type="EMBL" id="RCN51204.1"/>
    </source>
</evidence>
<dbReference type="AlphaFoldDB" id="A0A368H3M6"/>
<keyword evidence="6 10" id="KW-0735">Signal-anchor</keyword>
<evidence type="ECO:0000256" key="7">
    <source>
        <dbReference type="ARBA" id="ARBA00022989"/>
    </source>
</evidence>
<dbReference type="Pfam" id="PF01762">
    <property type="entry name" value="Galactosyl_T"/>
    <property type="match status" value="1"/>
</dbReference>
<dbReference type="GO" id="GO:0016758">
    <property type="term" value="F:hexosyltransferase activity"/>
    <property type="evidence" value="ECO:0007669"/>
    <property type="project" value="InterPro"/>
</dbReference>
<evidence type="ECO:0000256" key="8">
    <source>
        <dbReference type="ARBA" id="ARBA00023034"/>
    </source>
</evidence>
<gene>
    <name evidence="11" type="ORF">ANCCAN_02565</name>
</gene>
<dbReference type="EMBL" id="JOJR01000015">
    <property type="protein sequence ID" value="RCN51204.1"/>
    <property type="molecule type" value="Genomic_DNA"/>
</dbReference>
<evidence type="ECO:0000256" key="2">
    <source>
        <dbReference type="ARBA" id="ARBA00008661"/>
    </source>
</evidence>
<dbReference type="PANTHER" id="PTHR11214">
    <property type="entry name" value="BETA-1,3-N-ACETYLGLUCOSAMINYLTRANSFERASE"/>
    <property type="match status" value="1"/>
</dbReference>
<dbReference type="STRING" id="29170.A0A368H3M6"/>
<dbReference type="GO" id="GO:0000139">
    <property type="term" value="C:Golgi membrane"/>
    <property type="evidence" value="ECO:0007669"/>
    <property type="project" value="UniProtKB-SubCell"/>
</dbReference>
<evidence type="ECO:0000313" key="12">
    <source>
        <dbReference type="Proteomes" id="UP000252519"/>
    </source>
</evidence>
<dbReference type="Proteomes" id="UP000252519">
    <property type="component" value="Unassembled WGS sequence"/>
</dbReference>
<dbReference type="PANTHER" id="PTHR11214:SF3">
    <property type="entry name" value="BETA-1,3-GALACTOSYLTRANSFERASE 6"/>
    <property type="match status" value="1"/>
</dbReference>
<name>A0A368H3M6_ANCCA</name>
<evidence type="ECO:0000256" key="6">
    <source>
        <dbReference type="ARBA" id="ARBA00022968"/>
    </source>
</evidence>
<evidence type="ECO:0000256" key="5">
    <source>
        <dbReference type="ARBA" id="ARBA00022692"/>
    </source>
</evidence>